<keyword evidence="2" id="KW-1185">Reference proteome</keyword>
<evidence type="ECO:0000256" key="1">
    <source>
        <dbReference type="SAM" id="SignalP"/>
    </source>
</evidence>
<sequence>MHCFASATSILIIYLFSPTIAKEPVKLVEDDEFLAFVKDPSNFWQYILYEYLFRLYVEGVDAMLPNFKLHRV</sequence>
<keyword evidence="1" id="KW-0732">Signal</keyword>
<name>A0A183BMP0_GLOPA</name>
<proteinExistence type="predicted"/>
<dbReference type="AlphaFoldDB" id="A0A183BMP0"/>
<feature type="chain" id="PRO_5008146353" evidence="1">
    <location>
        <begin position="22"/>
        <end position="72"/>
    </location>
</feature>
<reference evidence="2" key="2">
    <citation type="submission" date="2014-05" db="EMBL/GenBank/DDBJ databases">
        <title>The genome and life-stage specific transcriptomes of Globodera pallida elucidate key aspects of plant parasitism by a cyst nematode.</title>
        <authorList>
            <person name="Cotton J.A."/>
            <person name="Lilley C.J."/>
            <person name="Jones L.M."/>
            <person name="Kikuchi T."/>
            <person name="Reid A.J."/>
            <person name="Thorpe P."/>
            <person name="Tsai I.J."/>
            <person name="Beasley H."/>
            <person name="Blok V."/>
            <person name="Cock P.J.A."/>
            <person name="Van den Akker S.E."/>
            <person name="Holroyd N."/>
            <person name="Hunt M."/>
            <person name="Mantelin S."/>
            <person name="Naghra H."/>
            <person name="Pain A."/>
            <person name="Palomares-Rius J.E."/>
            <person name="Zarowiecki M."/>
            <person name="Berriman M."/>
            <person name="Jones J.T."/>
            <person name="Urwin P.E."/>
        </authorList>
    </citation>
    <scope>NUCLEOTIDE SEQUENCE [LARGE SCALE GENOMIC DNA]</scope>
    <source>
        <strain evidence="2">Lindley</strain>
    </source>
</reference>
<organism evidence="2 3">
    <name type="scientific">Globodera pallida</name>
    <name type="common">Potato cyst nematode worm</name>
    <name type="synonym">Heterodera pallida</name>
    <dbReference type="NCBI Taxonomy" id="36090"/>
    <lineage>
        <taxon>Eukaryota</taxon>
        <taxon>Metazoa</taxon>
        <taxon>Ecdysozoa</taxon>
        <taxon>Nematoda</taxon>
        <taxon>Chromadorea</taxon>
        <taxon>Rhabditida</taxon>
        <taxon>Tylenchina</taxon>
        <taxon>Tylenchomorpha</taxon>
        <taxon>Tylenchoidea</taxon>
        <taxon>Heteroderidae</taxon>
        <taxon>Heteroderinae</taxon>
        <taxon>Globodera</taxon>
    </lineage>
</organism>
<evidence type="ECO:0000313" key="2">
    <source>
        <dbReference type="Proteomes" id="UP000050741"/>
    </source>
</evidence>
<feature type="signal peptide" evidence="1">
    <location>
        <begin position="1"/>
        <end position="21"/>
    </location>
</feature>
<evidence type="ECO:0000313" key="3">
    <source>
        <dbReference type="WBParaSite" id="GPLIN_000187500"/>
    </source>
</evidence>
<dbReference type="WBParaSite" id="GPLIN_000187500">
    <property type="protein sequence ID" value="GPLIN_000187500"/>
    <property type="gene ID" value="GPLIN_000187500"/>
</dbReference>
<protein>
    <submittedName>
        <fullName evidence="3">Secreted protein</fullName>
    </submittedName>
</protein>
<accession>A0A183BMP0</accession>
<reference evidence="2" key="1">
    <citation type="submission" date="2013-12" db="EMBL/GenBank/DDBJ databases">
        <authorList>
            <person name="Aslett M."/>
        </authorList>
    </citation>
    <scope>NUCLEOTIDE SEQUENCE [LARGE SCALE GENOMIC DNA]</scope>
    <source>
        <strain evidence="2">Lindley</strain>
    </source>
</reference>
<dbReference type="Proteomes" id="UP000050741">
    <property type="component" value="Unassembled WGS sequence"/>
</dbReference>
<reference evidence="3" key="3">
    <citation type="submission" date="2016-06" db="UniProtKB">
        <authorList>
            <consortium name="WormBaseParasite"/>
        </authorList>
    </citation>
    <scope>IDENTIFICATION</scope>
</reference>